<proteinExistence type="predicted"/>
<accession>A0A975PMM7</accession>
<protein>
    <recommendedName>
        <fullName evidence="3">Trypsin-like peptidase domain-containing protein</fullName>
    </recommendedName>
</protein>
<evidence type="ECO:0000313" key="1">
    <source>
        <dbReference type="EMBL" id="QUJ76967.1"/>
    </source>
</evidence>
<evidence type="ECO:0008006" key="3">
    <source>
        <dbReference type="Google" id="ProtNLM"/>
    </source>
</evidence>
<reference evidence="1" key="1">
    <citation type="submission" date="2021-04" db="EMBL/GenBank/DDBJ databases">
        <title>Complete genome sequence for Sulfitobacter sp. strain JK7-1.</title>
        <authorList>
            <person name="Park S.-J."/>
        </authorList>
    </citation>
    <scope>NUCLEOTIDE SEQUENCE</scope>
    <source>
        <strain evidence="1">JK7-1</strain>
    </source>
</reference>
<dbReference type="InterPro" id="IPR009003">
    <property type="entry name" value="Peptidase_S1_PA"/>
</dbReference>
<dbReference type="Proteomes" id="UP000683291">
    <property type="component" value="Chromosome 1"/>
</dbReference>
<organism evidence="1 2">
    <name type="scientific">Sulfitobacter albidus</name>
    <dbReference type="NCBI Taxonomy" id="2829501"/>
    <lineage>
        <taxon>Bacteria</taxon>
        <taxon>Pseudomonadati</taxon>
        <taxon>Pseudomonadota</taxon>
        <taxon>Alphaproteobacteria</taxon>
        <taxon>Rhodobacterales</taxon>
        <taxon>Roseobacteraceae</taxon>
        <taxon>Sulfitobacter</taxon>
    </lineage>
</organism>
<dbReference type="EMBL" id="CP073581">
    <property type="protein sequence ID" value="QUJ76967.1"/>
    <property type="molecule type" value="Genomic_DNA"/>
</dbReference>
<sequence length="375" mass="40502">MSSDKAIIGADIRTLEMKALSTRNGSILLLLPRILAFWLLSVTAIHAQTVTVVGSMGENGHGWMFRSQGICYVITPRHVAGELPRISVTSAAPVVNGTGTVFRPFWPEMDLAIAVVRGGIEERCIENLDSLNVSRAARNAGTAQLLRLSPSGELERQRLNLARRDYLTWQATLADAGGSIYQGTSGAFAFANDEPIGMAIESEDVNSILLMRSAEIYMNVARFLAEESGAVTAQSEPVHEVEANEQRLELVSATAAPIEPQYAAENLLTEGSYVFDPIRNTEILFRAEGDAPVALSQFIMIAPINGTYALPKDILVLTDASAAGTRFRPWVRGQVAPDGAFDSGPNAPRSARWIKILILNARAAGPVAIERISVF</sequence>
<keyword evidence="2" id="KW-1185">Reference proteome</keyword>
<gene>
    <name evidence="1" type="ORF">KDD17_02640</name>
</gene>
<dbReference type="SUPFAM" id="SSF50494">
    <property type="entry name" value="Trypsin-like serine proteases"/>
    <property type="match status" value="1"/>
</dbReference>
<evidence type="ECO:0000313" key="2">
    <source>
        <dbReference type="Proteomes" id="UP000683291"/>
    </source>
</evidence>
<name>A0A975PMM7_9RHOB</name>
<dbReference type="AlphaFoldDB" id="A0A975PMM7"/>
<dbReference type="RefSeq" id="WP_212705163.1">
    <property type="nucleotide sequence ID" value="NZ_CP073581.1"/>
</dbReference>
<dbReference type="KEGG" id="sual:KDD17_02640"/>